<evidence type="ECO:0000313" key="1">
    <source>
        <dbReference type="EMBL" id="KXG39682.1"/>
    </source>
</evidence>
<gene>
    <name evidence="1" type="ORF">SORBI_3001G420600</name>
</gene>
<evidence type="ECO:0000313" key="2">
    <source>
        <dbReference type="Proteomes" id="UP000000768"/>
    </source>
</evidence>
<organism evidence="1 2">
    <name type="scientific">Sorghum bicolor</name>
    <name type="common">Sorghum</name>
    <name type="synonym">Sorghum vulgare</name>
    <dbReference type="NCBI Taxonomy" id="4558"/>
    <lineage>
        <taxon>Eukaryota</taxon>
        <taxon>Viridiplantae</taxon>
        <taxon>Streptophyta</taxon>
        <taxon>Embryophyta</taxon>
        <taxon>Tracheophyta</taxon>
        <taxon>Spermatophyta</taxon>
        <taxon>Magnoliopsida</taxon>
        <taxon>Liliopsida</taxon>
        <taxon>Poales</taxon>
        <taxon>Poaceae</taxon>
        <taxon>PACMAD clade</taxon>
        <taxon>Panicoideae</taxon>
        <taxon>Andropogonodae</taxon>
        <taxon>Andropogoneae</taxon>
        <taxon>Sorghinae</taxon>
        <taxon>Sorghum</taxon>
    </lineage>
</organism>
<dbReference type="Proteomes" id="UP000000768">
    <property type="component" value="Chromosome 1"/>
</dbReference>
<reference evidence="1 2" key="1">
    <citation type="journal article" date="2009" name="Nature">
        <title>The Sorghum bicolor genome and the diversification of grasses.</title>
        <authorList>
            <person name="Paterson A.H."/>
            <person name="Bowers J.E."/>
            <person name="Bruggmann R."/>
            <person name="Dubchak I."/>
            <person name="Grimwood J."/>
            <person name="Gundlach H."/>
            <person name="Haberer G."/>
            <person name="Hellsten U."/>
            <person name="Mitros T."/>
            <person name="Poliakov A."/>
            <person name="Schmutz J."/>
            <person name="Spannagl M."/>
            <person name="Tang H."/>
            <person name="Wang X."/>
            <person name="Wicker T."/>
            <person name="Bharti A.K."/>
            <person name="Chapman J."/>
            <person name="Feltus F.A."/>
            <person name="Gowik U."/>
            <person name="Grigoriev I.V."/>
            <person name="Lyons E."/>
            <person name="Maher C.A."/>
            <person name="Martis M."/>
            <person name="Narechania A."/>
            <person name="Otillar R.P."/>
            <person name="Penning B.W."/>
            <person name="Salamov A.A."/>
            <person name="Wang Y."/>
            <person name="Zhang L."/>
            <person name="Carpita N.C."/>
            <person name="Freeling M."/>
            <person name="Gingle A.R."/>
            <person name="Hash C.T."/>
            <person name="Keller B."/>
            <person name="Klein P."/>
            <person name="Kresovich S."/>
            <person name="McCann M.C."/>
            <person name="Ming R."/>
            <person name="Peterson D.G."/>
            <person name="Mehboob-ur-Rahman"/>
            <person name="Ware D."/>
            <person name="Westhoff P."/>
            <person name="Mayer K.F."/>
            <person name="Messing J."/>
            <person name="Rokhsar D.S."/>
        </authorList>
    </citation>
    <scope>NUCLEOTIDE SEQUENCE [LARGE SCALE GENOMIC DNA]</scope>
    <source>
        <strain evidence="2">cv. BTx623</strain>
    </source>
</reference>
<dbReference type="Gramene" id="KXG39682">
    <property type="protein sequence ID" value="KXG39682"/>
    <property type="gene ID" value="SORBI_3001G420600"/>
</dbReference>
<sequence length="82" mass="9334">MMANGGTINSHLYRKEKESFYLRIYIADYFAKPPAMSFSPNNKTTLSSPTWTFCLLAKRCHSMHDSEPGTPPLHSIWPLATQ</sequence>
<proteinExistence type="predicted"/>
<reference evidence="2" key="2">
    <citation type="journal article" date="2018" name="Plant J.">
        <title>The Sorghum bicolor reference genome: improved assembly, gene annotations, a transcriptome atlas, and signatures of genome organization.</title>
        <authorList>
            <person name="McCormick R.F."/>
            <person name="Truong S.K."/>
            <person name="Sreedasyam A."/>
            <person name="Jenkins J."/>
            <person name="Shu S."/>
            <person name="Sims D."/>
            <person name="Kennedy M."/>
            <person name="Amirebrahimi M."/>
            <person name="Weers B.D."/>
            <person name="McKinley B."/>
            <person name="Mattison A."/>
            <person name="Morishige D.T."/>
            <person name="Grimwood J."/>
            <person name="Schmutz J."/>
            <person name="Mullet J.E."/>
        </authorList>
    </citation>
    <scope>NUCLEOTIDE SEQUENCE [LARGE SCALE GENOMIC DNA]</scope>
    <source>
        <strain evidence="2">cv. BTx623</strain>
    </source>
</reference>
<accession>A0A1B6QP31</accession>
<dbReference type="EMBL" id="CM000760">
    <property type="protein sequence ID" value="KXG39682.1"/>
    <property type="molecule type" value="Genomic_DNA"/>
</dbReference>
<dbReference type="AlphaFoldDB" id="A0A1B6QP31"/>
<protein>
    <submittedName>
        <fullName evidence="1">Uncharacterized protein</fullName>
    </submittedName>
</protein>
<dbReference type="InParanoid" id="A0A1B6QP31"/>
<keyword evidence="2" id="KW-1185">Reference proteome</keyword>
<name>A0A1B6QP31_SORBI</name>